<dbReference type="EMBL" id="CAMPGE010004847">
    <property type="protein sequence ID" value="CAI2363698.1"/>
    <property type="molecule type" value="Genomic_DNA"/>
</dbReference>
<feature type="region of interest" description="Disordered" evidence="2">
    <location>
        <begin position="369"/>
        <end position="401"/>
    </location>
</feature>
<feature type="region of interest" description="Disordered" evidence="2">
    <location>
        <begin position="416"/>
        <end position="441"/>
    </location>
</feature>
<name>A0AAD1UEK6_EUPCR</name>
<feature type="coiled-coil region" evidence="1">
    <location>
        <begin position="138"/>
        <end position="172"/>
    </location>
</feature>
<evidence type="ECO:0000256" key="2">
    <source>
        <dbReference type="SAM" id="MobiDB-lite"/>
    </source>
</evidence>
<proteinExistence type="predicted"/>
<feature type="region of interest" description="Disordered" evidence="2">
    <location>
        <begin position="1"/>
        <end position="25"/>
    </location>
</feature>
<comment type="caution">
    <text evidence="3">The sequence shown here is derived from an EMBL/GenBank/DDBJ whole genome shotgun (WGS) entry which is preliminary data.</text>
</comment>
<keyword evidence="4" id="KW-1185">Reference proteome</keyword>
<accession>A0AAD1UEK6</accession>
<dbReference type="Proteomes" id="UP001295684">
    <property type="component" value="Unassembled WGS sequence"/>
</dbReference>
<feature type="compositionally biased region" description="Low complexity" evidence="2">
    <location>
        <begin position="432"/>
        <end position="441"/>
    </location>
</feature>
<reference evidence="3" key="1">
    <citation type="submission" date="2023-07" db="EMBL/GenBank/DDBJ databases">
        <authorList>
            <consortium name="AG Swart"/>
            <person name="Singh M."/>
            <person name="Singh A."/>
            <person name="Seah K."/>
            <person name="Emmerich C."/>
        </authorList>
    </citation>
    <scope>NUCLEOTIDE SEQUENCE</scope>
    <source>
        <strain evidence="3">DP1</strain>
    </source>
</reference>
<protein>
    <submittedName>
        <fullName evidence="3">Uncharacterized protein</fullName>
    </submittedName>
</protein>
<dbReference type="AlphaFoldDB" id="A0AAD1UEK6"/>
<feature type="compositionally biased region" description="Polar residues" evidence="2">
    <location>
        <begin position="380"/>
        <end position="401"/>
    </location>
</feature>
<organism evidence="3 4">
    <name type="scientific">Euplotes crassus</name>
    <dbReference type="NCBI Taxonomy" id="5936"/>
    <lineage>
        <taxon>Eukaryota</taxon>
        <taxon>Sar</taxon>
        <taxon>Alveolata</taxon>
        <taxon>Ciliophora</taxon>
        <taxon>Intramacronucleata</taxon>
        <taxon>Spirotrichea</taxon>
        <taxon>Hypotrichia</taxon>
        <taxon>Euplotida</taxon>
        <taxon>Euplotidae</taxon>
        <taxon>Moneuplotes</taxon>
    </lineage>
</organism>
<evidence type="ECO:0000313" key="4">
    <source>
        <dbReference type="Proteomes" id="UP001295684"/>
    </source>
</evidence>
<sequence length="574" mass="66003">MDPKNDVSEDDDAIEVTDSGNLSKRLSKEREQLEIAEKAVAIRQKTRELEWFEMESKVRNLVYELLQPTSKKLTNNKHESEEIRKDMKVQDDRIEKLEYTLKITSKKGNSTVFDDINDKILKNEKARIEQNDVISSNIKSIEDEQINMQDNCKDLRNILKRIEDKFDEMYKELKYLSSIQIKDKEELNKKFVDVSKQMVEELQTTRKNVSILDNKVDILDSNTKFTTSKLEECNNYIEILENKHLTNIRDKITELDKFKVNKSDLNNDILESRINDLSRLADIYANKIKFIENFIDKYQPIQIQSQISDSIYSFVNPEMRKSYKIHLSIQMEKFHRRVLEDEGTTNLELSCELLANLASDSVRKLGNKKSKYGKIKSHSQHNQDYSKAPNMSHNLSVPSGSKQMVSLEHEVIMEKSEVESVGESSAIRSSPGDSSKAIADSSKAIGASNASISLQAPQNSSLDIRNPKLSGKAFIKAGDQYQIEEFKRENSGNPSLSSTPNMPFIHDMQEVEDVLFDLQNNYVNLEAKLDSHYLAFTQGVETKVNELAKAVEFSNNQMNVYMQMLGQQMENKDK</sequence>
<evidence type="ECO:0000256" key="1">
    <source>
        <dbReference type="SAM" id="Coils"/>
    </source>
</evidence>
<evidence type="ECO:0000313" key="3">
    <source>
        <dbReference type="EMBL" id="CAI2363698.1"/>
    </source>
</evidence>
<feature type="compositionally biased region" description="Basic residues" evidence="2">
    <location>
        <begin position="369"/>
        <end position="379"/>
    </location>
</feature>
<gene>
    <name evidence="3" type="ORF">ECRASSUSDP1_LOCUS5035</name>
</gene>
<keyword evidence="1" id="KW-0175">Coiled coil</keyword>